<dbReference type="Proteomes" id="UP000887566">
    <property type="component" value="Unplaced"/>
</dbReference>
<feature type="signal peptide" evidence="1">
    <location>
        <begin position="1"/>
        <end position="27"/>
    </location>
</feature>
<proteinExistence type="predicted"/>
<reference evidence="3" key="1">
    <citation type="submission" date="2022-11" db="UniProtKB">
        <authorList>
            <consortium name="WormBaseParasite"/>
        </authorList>
    </citation>
    <scope>IDENTIFICATION</scope>
</reference>
<dbReference type="WBParaSite" id="PSAMB.scaffold1401size32027.g12879.t1">
    <property type="protein sequence ID" value="PSAMB.scaffold1401size32027.g12879.t1"/>
    <property type="gene ID" value="PSAMB.scaffold1401size32027.g12879"/>
</dbReference>
<keyword evidence="2" id="KW-1185">Reference proteome</keyword>
<organism evidence="2 3">
    <name type="scientific">Plectus sambesii</name>
    <dbReference type="NCBI Taxonomy" id="2011161"/>
    <lineage>
        <taxon>Eukaryota</taxon>
        <taxon>Metazoa</taxon>
        <taxon>Ecdysozoa</taxon>
        <taxon>Nematoda</taxon>
        <taxon>Chromadorea</taxon>
        <taxon>Plectida</taxon>
        <taxon>Plectina</taxon>
        <taxon>Plectoidea</taxon>
        <taxon>Plectidae</taxon>
        <taxon>Plectus</taxon>
    </lineage>
</organism>
<accession>A0A914V0M3</accession>
<dbReference type="AlphaFoldDB" id="A0A914V0M3"/>
<feature type="chain" id="PRO_5036942333" evidence="1">
    <location>
        <begin position="28"/>
        <end position="241"/>
    </location>
</feature>
<evidence type="ECO:0000313" key="2">
    <source>
        <dbReference type="Proteomes" id="UP000887566"/>
    </source>
</evidence>
<evidence type="ECO:0000256" key="1">
    <source>
        <dbReference type="SAM" id="SignalP"/>
    </source>
</evidence>
<keyword evidence="1" id="KW-0732">Signal</keyword>
<evidence type="ECO:0000313" key="3">
    <source>
        <dbReference type="WBParaSite" id="PSAMB.scaffold1401size32027.g12879.t1"/>
    </source>
</evidence>
<name>A0A914V0M3_9BILA</name>
<sequence>MYRRLSVIEVIGLVLLLLSDITPRAHGQALASQFASVLRIDDSNDHHRVKRYPVEAARVISTACPTRCYRRLVRGVGPVDIKGLVEIQIQAPPRGVKPLYNYTNTWEAFERTCWAYRKFTMRCLSDCEVSSDKAWFQDVFFSILHNYCVEDYDGLVSYWSCYQKLAERGGACEKMCSTSCSVDCSTNCNRPLAIELCGTDRPLDVLNRVVKRVLPKIVNNIMATGQRLECEEEISLFLRAK</sequence>
<protein>
    <submittedName>
        <fullName evidence="3">Uncharacterized protein</fullName>
    </submittedName>
</protein>